<reference evidence="11" key="1">
    <citation type="journal article" date="2023" name="Commun. Biol.">
        <title>Genome analysis of Parmales, the sister group of diatoms, reveals the evolutionary specialization of diatoms from phago-mixotrophs to photoautotrophs.</title>
        <authorList>
            <person name="Ban H."/>
            <person name="Sato S."/>
            <person name="Yoshikawa S."/>
            <person name="Yamada K."/>
            <person name="Nakamura Y."/>
            <person name="Ichinomiya M."/>
            <person name="Sato N."/>
            <person name="Blanc-Mathieu R."/>
            <person name="Endo H."/>
            <person name="Kuwata A."/>
            <person name="Ogata H."/>
        </authorList>
    </citation>
    <scope>NUCLEOTIDE SEQUENCE [LARGE SCALE GENOMIC DNA]</scope>
</reference>
<dbReference type="InterPro" id="IPR005479">
    <property type="entry name" value="CPAse_ATP-bd"/>
</dbReference>
<dbReference type="InterPro" id="IPR011761">
    <property type="entry name" value="ATP-grasp"/>
</dbReference>
<dbReference type="InterPro" id="IPR005482">
    <property type="entry name" value="Biotin_COase_C"/>
</dbReference>
<dbReference type="InterPro" id="IPR001882">
    <property type="entry name" value="Biotin_BS"/>
</dbReference>
<dbReference type="SUPFAM" id="SSF51230">
    <property type="entry name" value="Single hybrid motif"/>
    <property type="match status" value="1"/>
</dbReference>
<dbReference type="SUPFAM" id="SSF52440">
    <property type="entry name" value="PreATP-grasp domain"/>
    <property type="match status" value="1"/>
</dbReference>
<evidence type="ECO:0000259" key="7">
    <source>
        <dbReference type="PROSITE" id="PS50968"/>
    </source>
</evidence>
<dbReference type="InterPro" id="IPR005481">
    <property type="entry name" value="BC-like_N"/>
</dbReference>
<dbReference type="CDD" id="cd06850">
    <property type="entry name" value="biotinyl_domain"/>
    <property type="match status" value="1"/>
</dbReference>
<dbReference type="GO" id="GO:0046872">
    <property type="term" value="F:metal ion binding"/>
    <property type="evidence" value="ECO:0007669"/>
    <property type="project" value="InterPro"/>
</dbReference>
<dbReference type="Pfam" id="PF02786">
    <property type="entry name" value="CPSase_L_D2"/>
    <property type="match status" value="1"/>
</dbReference>
<dbReference type="PANTHER" id="PTHR18866">
    <property type="entry name" value="CARBOXYLASE:PYRUVATE/ACETYL-COA/PROPIONYL-COA CARBOXYLASE"/>
    <property type="match status" value="1"/>
</dbReference>
<dbReference type="PROSITE" id="PS50968">
    <property type="entry name" value="BIOTINYL_LIPOYL"/>
    <property type="match status" value="1"/>
</dbReference>
<evidence type="ECO:0000313" key="10">
    <source>
        <dbReference type="EMBL" id="GMH77781.1"/>
    </source>
</evidence>
<evidence type="ECO:0000259" key="9">
    <source>
        <dbReference type="PROSITE" id="PS50979"/>
    </source>
</evidence>
<evidence type="ECO:0000256" key="1">
    <source>
        <dbReference type="ARBA" id="ARBA00001953"/>
    </source>
</evidence>
<evidence type="ECO:0000256" key="6">
    <source>
        <dbReference type="PROSITE-ProRule" id="PRU00409"/>
    </source>
</evidence>
<dbReference type="InterPro" id="IPR011054">
    <property type="entry name" value="Rudment_hybrid_motif"/>
</dbReference>
<gene>
    <name evidence="10" type="ORF">TL16_g07531</name>
</gene>
<dbReference type="InterPro" id="IPR011764">
    <property type="entry name" value="Biotin_carboxylation_dom"/>
</dbReference>
<dbReference type="PROSITE" id="PS50975">
    <property type="entry name" value="ATP_GRASP"/>
    <property type="match status" value="1"/>
</dbReference>
<dbReference type="NCBIfam" id="NF006367">
    <property type="entry name" value="PRK08591.1"/>
    <property type="match status" value="1"/>
</dbReference>
<dbReference type="Proteomes" id="UP001162640">
    <property type="component" value="Unassembled WGS sequence"/>
</dbReference>
<dbReference type="SMART" id="SM00878">
    <property type="entry name" value="Biotin_carb_C"/>
    <property type="match status" value="1"/>
</dbReference>
<comment type="caution">
    <text evidence="10">The sequence shown here is derived from an EMBL/GenBank/DDBJ whole genome shotgun (WGS) entry which is preliminary data.</text>
</comment>
<dbReference type="SUPFAM" id="SSF56059">
    <property type="entry name" value="Glutathione synthetase ATP-binding domain-like"/>
    <property type="match status" value="1"/>
</dbReference>
<keyword evidence="4 6" id="KW-0067">ATP-binding</keyword>
<evidence type="ECO:0000256" key="2">
    <source>
        <dbReference type="ARBA" id="ARBA00022598"/>
    </source>
</evidence>
<evidence type="ECO:0000256" key="5">
    <source>
        <dbReference type="ARBA" id="ARBA00023267"/>
    </source>
</evidence>
<proteinExistence type="predicted"/>
<name>A0A9W7ARB8_9STRA</name>
<evidence type="ECO:0000256" key="3">
    <source>
        <dbReference type="ARBA" id="ARBA00022741"/>
    </source>
</evidence>
<dbReference type="Pfam" id="PF00364">
    <property type="entry name" value="Biotin_lipoyl"/>
    <property type="match status" value="1"/>
</dbReference>
<keyword evidence="5" id="KW-0092">Biotin</keyword>
<evidence type="ECO:0000259" key="8">
    <source>
        <dbReference type="PROSITE" id="PS50975"/>
    </source>
</evidence>
<dbReference type="FunFam" id="3.30.1490.20:FF:000003">
    <property type="entry name" value="acetyl-CoA carboxylase isoform X1"/>
    <property type="match status" value="1"/>
</dbReference>
<evidence type="ECO:0000313" key="11">
    <source>
        <dbReference type="Proteomes" id="UP001162640"/>
    </source>
</evidence>
<dbReference type="Pfam" id="PF00289">
    <property type="entry name" value="Biotin_carb_N"/>
    <property type="match status" value="1"/>
</dbReference>
<dbReference type="InterPro" id="IPR016185">
    <property type="entry name" value="PreATP-grasp_dom_sf"/>
</dbReference>
<dbReference type="Gene3D" id="3.30.470.20">
    <property type="entry name" value="ATP-grasp fold, B domain"/>
    <property type="match status" value="1"/>
</dbReference>
<dbReference type="GO" id="GO:0005739">
    <property type="term" value="C:mitochondrion"/>
    <property type="evidence" value="ECO:0007669"/>
    <property type="project" value="TreeGrafter"/>
</dbReference>
<dbReference type="FunFam" id="3.30.470.20:FF:000028">
    <property type="entry name" value="Methylcrotonoyl-CoA carboxylase subunit alpha, mitochondrial"/>
    <property type="match status" value="1"/>
</dbReference>
<dbReference type="PROSITE" id="PS00188">
    <property type="entry name" value="BIOTIN"/>
    <property type="match status" value="1"/>
</dbReference>
<organism evidence="10 11">
    <name type="scientific">Triparma laevis f. inornata</name>
    <dbReference type="NCBI Taxonomy" id="1714386"/>
    <lineage>
        <taxon>Eukaryota</taxon>
        <taxon>Sar</taxon>
        <taxon>Stramenopiles</taxon>
        <taxon>Ochrophyta</taxon>
        <taxon>Bolidophyceae</taxon>
        <taxon>Parmales</taxon>
        <taxon>Triparmaceae</taxon>
        <taxon>Triparma</taxon>
    </lineage>
</organism>
<keyword evidence="2" id="KW-0436">Ligase</keyword>
<protein>
    <submittedName>
        <fullName evidence="10">Uncharacterized protein</fullName>
    </submittedName>
</protein>
<dbReference type="Gene3D" id="2.40.50.100">
    <property type="match status" value="1"/>
</dbReference>
<dbReference type="GO" id="GO:0005524">
    <property type="term" value="F:ATP binding"/>
    <property type="evidence" value="ECO:0007669"/>
    <property type="project" value="UniProtKB-UniRule"/>
</dbReference>
<dbReference type="GO" id="GO:0004485">
    <property type="term" value="F:methylcrotonoyl-CoA carboxylase activity"/>
    <property type="evidence" value="ECO:0007669"/>
    <property type="project" value="TreeGrafter"/>
</dbReference>
<feature type="domain" description="ATP-grasp" evidence="8">
    <location>
        <begin position="145"/>
        <end position="343"/>
    </location>
</feature>
<dbReference type="SUPFAM" id="SSF51246">
    <property type="entry name" value="Rudiment single hybrid motif"/>
    <property type="match status" value="1"/>
</dbReference>
<feature type="domain" description="Biotin carboxylation" evidence="9">
    <location>
        <begin position="26"/>
        <end position="472"/>
    </location>
</feature>
<evidence type="ECO:0000256" key="4">
    <source>
        <dbReference type="ARBA" id="ARBA00022840"/>
    </source>
</evidence>
<feature type="domain" description="Lipoyl-binding" evidence="7">
    <location>
        <begin position="622"/>
        <end position="697"/>
    </location>
</feature>
<dbReference type="EMBL" id="BLQM01000238">
    <property type="protein sequence ID" value="GMH77781.1"/>
    <property type="molecule type" value="Genomic_DNA"/>
</dbReference>
<dbReference type="InterPro" id="IPR000089">
    <property type="entry name" value="Biotin_lipoyl"/>
</dbReference>
<dbReference type="Pfam" id="PF02785">
    <property type="entry name" value="Biotin_carb_C"/>
    <property type="match status" value="1"/>
</dbReference>
<accession>A0A9W7ARB8</accession>
<comment type="cofactor">
    <cofactor evidence="1">
        <name>biotin</name>
        <dbReference type="ChEBI" id="CHEBI:57586"/>
    </cofactor>
</comment>
<dbReference type="PROSITE" id="PS50979">
    <property type="entry name" value="BC"/>
    <property type="match status" value="1"/>
</dbReference>
<dbReference type="InterPro" id="IPR050856">
    <property type="entry name" value="Biotin_carboxylase_complex"/>
</dbReference>
<dbReference type="AlphaFoldDB" id="A0A9W7ARB8"/>
<sequence length="705" mass="75616">MLRTAASRALRSPYLLNANRTMAVGSIDKIIIANRGEITCRIMDTCRKLGVKTVAVYSEADANARHVQEADEAYCVGPAEAKESYLRSEKVLAVAQATGAKALHPGYGFLSENAAFADACNAAGVTFMGPPSSAIEAMGSKSNSKEIMIAAGVPCTPGYHGSDQEPEKLKEHADDVGYPVLIKAVMGGGGKGMRLVHKPEDFLESLESCKRESINSFGDDKVLLERYLTAPRHVEVQIFGDTHGNAVHLHERDCSVQRRHQKVLEEAPAPGLDQKLRERMGEAAVLAAKAVGYVGAGTVEFLMEAGTDDFFFCEMNTRLQVEHPVTELVTGVDLVEWQLRIAAGEPLPLKQEEIVTKGHAIEARIYAENPARDFLPATGHLFHLSPPTGEGVRVDTGVRQGDDVSIFYDPMISKLICYAENRDLAIEKLLASLKEYEVVGMPTNIPFVEKCAAHEAFRKGGVTTGFLEIYADDVQIPEGVEASDTAKGLAALALAIEGIKSTNGFVESSFRLHGRAQRILQFKSNDDTKSQINVWSNKDGSYDIEVSPDTTFTNVKGSYDVANRTITAVINNKALKASAVISNDGNDRVVSLWSQKPGHFFDDESEEYYAAITIEGDVVGASVGSGAAGAVLSPMPGKIVAVNYSVGDLVKAGDVVMILEAMKMEHPLIAPGDGVIGSIGGGEGDLIQDGQQLFVVEAEGDEAAA</sequence>
<keyword evidence="3 6" id="KW-0547">Nucleotide-binding</keyword>
<dbReference type="InterPro" id="IPR011053">
    <property type="entry name" value="Single_hybrid_motif"/>
</dbReference>
<dbReference type="FunFam" id="3.40.50.20:FF:000010">
    <property type="entry name" value="Propionyl-CoA carboxylase subunit alpha"/>
    <property type="match status" value="1"/>
</dbReference>
<dbReference type="PANTHER" id="PTHR18866:SF33">
    <property type="entry name" value="METHYLCROTONOYL-COA CARBOXYLASE SUBUNIT ALPHA, MITOCHONDRIAL-RELATED"/>
    <property type="match status" value="1"/>
</dbReference>